<keyword evidence="3" id="KW-0812">Transmembrane</keyword>
<evidence type="ECO:0000256" key="1">
    <source>
        <dbReference type="ARBA" id="ARBA00024353"/>
    </source>
</evidence>
<dbReference type="Gene3D" id="1.10.10.1320">
    <property type="entry name" value="Anti-sigma factor, zinc-finger domain"/>
    <property type="match status" value="1"/>
</dbReference>
<protein>
    <recommendedName>
        <fullName evidence="2">Anti-sigma-W factor RsiW</fullName>
    </recommendedName>
</protein>
<feature type="transmembrane region" description="Helical" evidence="3">
    <location>
        <begin position="80"/>
        <end position="108"/>
    </location>
</feature>
<dbReference type="InterPro" id="IPR027383">
    <property type="entry name" value="Znf_put"/>
</dbReference>
<sequence>MHPEEQLSAYMDGELEEDARLEIEAHLERCPSCRMLLMELTEMTRSFTAEMLALAEPPGLENRVMRAVARENRIRGLGRLWLLVPLLAALAFVLLAVVAGPVAVHVMRGALAVGKALLYTTSHAVSDMPVLAAAAAVLSLSVLAASILSLRRLLRSAAV</sequence>
<comment type="caution">
    <text evidence="5">The sequence shown here is derived from an EMBL/GenBank/DDBJ whole genome shotgun (WGS) entry which is preliminary data.</text>
</comment>
<evidence type="ECO:0000313" key="5">
    <source>
        <dbReference type="EMBL" id="MBO7743067.1"/>
    </source>
</evidence>
<comment type="similarity">
    <text evidence="1">Belongs to the zinc-associated anti-sigma factor (ZAS) superfamily. Anti-sigma-W factor family.</text>
</comment>
<dbReference type="Proteomes" id="UP000670947">
    <property type="component" value="Unassembled WGS sequence"/>
</dbReference>
<feature type="domain" description="Putative zinc-finger" evidence="4">
    <location>
        <begin position="5"/>
        <end position="34"/>
    </location>
</feature>
<feature type="transmembrane region" description="Helical" evidence="3">
    <location>
        <begin position="128"/>
        <end position="150"/>
    </location>
</feature>
<gene>
    <name evidence="5" type="ORF">I8J29_02580</name>
</gene>
<keyword evidence="3" id="KW-1133">Transmembrane helix</keyword>
<proteinExistence type="inferred from homology"/>
<dbReference type="RefSeq" id="WP_208846010.1">
    <property type="nucleotide sequence ID" value="NZ_JAGGDJ010000001.1"/>
</dbReference>
<dbReference type="InterPro" id="IPR041916">
    <property type="entry name" value="Anti_sigma_zinc_sf"/>
</dbReference>
<keyword evidence="3" id="KW-0472">Membrane</keyword>
<dbReference type="Pfam" id="PF13490">
    <property type="entry name" value="zf-HC2"/>
    <property type="match status" value="1"/>
</dbReference>
<evidence type="ECO:0000259" key="4">
    <source>
        <dbReference type="Pfam" id="PF13490"/>
    </source>
</evidence>
<keyword evidence="6" id="KW-1185">Reference proteome</keyword>
<evidence type="ECO:0000313" key="6">
    <source>
        <dbReference type="Proteomes" id="UP000670947"/>
    </source>
</evidence>
<evidence type="ECO:0000256" key="2">
    <source>
        <dbReference type="ARBA" id="ARBA00024438"/>
    </source>
</evidence>
<organism evidence="5 6">
    <name type="scientific">Paenibacillus artemisiicola</name>
    <dbReference type="NCBI Taxonomy" id="1172618"/>
    <lineage>
        <taxon>Bacteria</taxon>
        <taxon>Bacillati</taxon>
        <taxon>Bacillota</taxon>
        <taxon>Bacilli</taxon>
        <taxon>Bacillales</taxon>
        <taxon>Paenibacillaceae</taxon>
        <taxon>Paenibacillus</taxon>
    </lineage>
</organism>
<evidence type="ECO:0000256" key="3">
    <source>
        <dbReference type="SAM" id="Phobius"/>
    </source>
</evidence>
<name>A0ABS3W449_9BACL</name>
<accession>A0ABS3W449</accession>
<dbReference type="EMBL" id="JAGGDJ010000001">
    <property type="protein sequence ID" value="MBO7743067.1"/>
    <property type="molecule type" value="Genomic_DNA"/>
</dbReference>
<reference evidence="5 6" key="1">
    <citation type="submission" date="2021-03" db="EMBL/GenBank/DDBJ databases">
        <title>Paenibacillus artemisicola MWE-103 whole genome sequence.</title>
        <authorList>
            <person name="Ham Y.J."/>
        </authorList>
    </citation>
    <scope>NUCLEOTIDE SEQUENCE [LARGE SCALE GENOMIC DNA]</scope>
    <source>
        <strain evidence="5 6">MWE-103</strain>
    </source>
</reference>